<dbReference type="Proteomes" id="UP000624709">
    <property type="component" value="Unassembled WGS sequence"/>
</dbReference>
<dbReference type="NCBIfam" id="TIGR00026">
    <property type="entry name" value="hi_GC_TIGR00026"/>
    <property type="match status" value="1"/>
</dbReference>
<keyword evidence="5" id="KW-1185">Reference proteome</keyword>
<dbReference type="PANTHER" id="PTHR39428">
    <property type="entry name" value="F420H(2)-DEPENDENT QUINONE REDUCTASE RV1261C"/>
    <property type="match status" value="1"/>
</dbReference>
<reference evidence="4 5" key="1">
    <citation type="submission" date="2021-01" db="EMBL/GenBank/DDBJ databases">
        <title>Whole genome shotgun sequence of Actinoplanes palleronii NBRC 14916.</title>
        <authorList>
            <person name="Komaki H."/>
            <person name="Tamura T."/>
        </authorList>
    </citation>
    <scope>NUCLEOTIDE SEQUENCE [LARGE SCALE GENOMIC DNA]</scope>
    <source>
        <strain evidence="4 5">NBRC 14916</strain>
    </source>
</reference>
<dbReference type="RefSeq" id="WP_203826500.1">
    <property type="nucleotide sequence ID" value="NZ_BAAATY010000003.1"/>
</dbReference>
<dbReference type="Pfam" id="PF04075">
    <property type="entry name" value="F420H2_quin_red"/>
    <property type="match status" value="1"/>
</dbReference>
<sequence>MPTPSTRREAFLTRLEHEVDTRSAGLAAWLLRRTRGRIGDLWHRRVLVLTTRGRRSGRPRTVPLQFFPDGDDLVVVAASSGLDVAPAWFLNLMAEPHASVEVAGRTLPVRAAPLTPEETVAFWPRVLDTAPDYARYLRRTDRRIPMVRLVVAPGAGPRPTTCSSPPRPGPPQ</sequence>
<name>A0ABQ4BBX1_9ACTN</name>
<dbReference type="PANTHER" id="PTHR39428:SF1">
    <property type="entry name" value="F420H(2)-DEPENDENT QUINONE REDUCTASE RV1261C"/>
    <property type="match status" value="1"/>
</dbReference>
<evidence type="ECO:0000313" key="4">
    <source>
        <dbReference type="EMBL" id="GIE68129.1"/>
    </source>
</evidence>
<comment type="catalytic activity">
    <reaction evidence="2">
        <text>oxidized coenzyme F420-(gamma-L-Glu)(n) + a quinol + H(+) = reduced coenzyme F420-(gamma-L-Glu)(n) + a quinone</text>
        <dbReference type="Rhea" id="RHEA:39663"/>
        <dbReference type="Rhea" id="RHEA-COMP:12939"/>
        <dbReference type="Rhea" id="RHEA-COMP:14378"/>
        <dbReference type="ChEBI" id="CHEBI:15378"/>
        <dbReference type="ChEBI" id="CHEBI:24646"/>
        <dbReference type="ChEBI" id="CHEBI:132124"/>
        <dbReference type="ChEBI" id="CHEBI:133980"/>
        <dbReference type="ChEBI" id="CHEBI:139511"/>
    </reaction>
</comment>
<accession>A0ABQ4BBX1</accession>
<evidence type="ECO:0000313" key="5">
    <source>
        <dbReference type="Proteomes" id="UP000624709"/>
    </source>
</evidence>
<comment type="caution">
    <text evidence="4">The sequence shown here is derived from an EMBL/GenBank/DDBJ whole genome shotgun (WGS) entry which is preliminary data.</text>
</comment>
<organism evidence="4 5">
    <name type="scientific">Actinoplanes palleronii</name>
    <dbReference type="NCBI Taxonomy" id="113570"/>
    <lineage>
        <taxon>Bacteria</taxon>
        <taxon>Bacillati</taxon>
        <taxon>Actinomycetota</taxon>
        <taxon>Actinomycetes</taxon>
        <taxon>Micromonosporales</taxon>
        <taxon>Micromonosporaceae</taxon>
        <taxon>Actinoplanes</taxon>
    </lineage>
</organism>
<comment type="similarity">
    <text evidence="1">Belongs to the F420H(2)-dependent quinone reductase family.</text>
</comment>
<evidence type="ECO:0008006" key="6">
    <source>
        <dbReference type="Google" id="ProtNLM"/>
    </source>
</evidence>
<evidence type="ECO:0000256" key="2">
    <source>
        <dbReference type="ARBA" id="ARBA00049106"/>
    </source>
</evidence>
<dbReference type="InterPro" id="IPR012349">
    <property type="entry name" value="Split_barrel_FMN-bd"/>
</dbReference>
<gene>
    <name evidence="4" type="ORF">Apa02nite_042370</name>
</gene>
<evidence type="ECO:0000256" key="1">
    <source>
        <dbReference type="ARBA" id="ARBA00008710"/>
    </source>
</evidence>
<feature type="region of interest" description="Disordered" evidence="3">
    <location>
        <begin position="152"/>
        <end position="172"/>
    </location>
</feature>
<dbReference type="Gene3D" id="2.30.110.10">
    <property type="entry name" value="Electron Transport, Fmn-binding Protein, Chain A"/>
    <property type="match status" value="1"/>
</dbReference>
<protein>
    <recommendedName>
        <fullName evidence="6">Deazaflavin-dependent oxidoreductase (Nitroreductase family)</fullName>
    </recommendedName>
</protein>
<evidence type="ECO:0000256" key="3">
    <source>
        <dbReference type="SAM" id="MobiDB-lite"/>
    </source>
</evidence>
<dbReference type="SUPFAM" id="SSF50475">
    <property type="entry name" value="FMN-binding split barrel"/>
    <property type="match status" value="1"/>
</dbReference>
<proteinExistence type="inferred from homology"/>
<dbReference type="EMBL" id="BOMS01000057">
    <property type="protein sequence ID" value="GIE68129.1"/>
    <property type="molecule type" value="Genomic_DNA"/>
</dbReference>
<dbReference type="InterPro" id="IPR004378">
    <property type="entry name" value="F420H2_quin_Rdtase"/>
</dbReference>